<keyword evidence="3" id="KW-1185">Reference proteome</keyword>
<dbReference type="Proteomes" id="UP000316778">
    <property type="component" value="Unassembled WGS sequence"/>
</dbReference>
<keyword evidence="1" id="KW-0732">Signal</keyword>
<accession>A0A562SYT6</accession>
<dbReference type="AlphaFoldDB" id="A0A562SYT6"/>
<feature type="chain" id="PRO_5022030552" description="Endosialidase-like protein" evidence="1">
    <location>
        <begin position="21"/>
        <end position="337"/>
    </location>
</feature>
<reference evidence="2 3" key="1">
    <citation type="journal article" date="2013" name="Stand. Genomic Sci.">
        <title>Genomic Encyclopedia of Type Strains, Phase I: The one thousand microbial genomes (KMG-I) project.</title>
        <authorList>
            <person name="Kyrpides N.C."/>
            <person name="Woyke T."/>
            <person name="Eisen J.A."/>
            <person name="Garrity G."/>
            <person name="Lilburn T.G."/>
            <person name="Beck B.J."/>
            <person name="Whitman W.B."/>
            <person name="Hugenholtz P."/>
            <person name="Klenk H.P."/>
        </authorList>
    </citation>
    <scope>NUCLEOTIDE SEQUENCE [LARGE SCALE GENOMIC DNA]</scope>
    <source>
        <strain evidence="2 3">DSM 13484</strain>
    </source>
</reference>
<comment type="caution">
    <text evidence="2">The sequence shown here is derived from an EMBL/GenBank/DDBJ whole genome shotgun (WGS) entry which is preliminary data.</text>
</comment>
<gene>
    <name evidence="2" type="ORF">LX66_3480</name>
</gene>
<sequence>MFRQVYCFIILTIGAFQVKAQVGTYSTINFPNNYTNTITSALYTSNFRSGFIYQSNGSINYGLTGVKSHNFRFRWLAHDNGGIDYSTDTDQLMFLDGYGNLNLKGNLTANGNIGIGAVPTSDKVTIDMGSTRGVVNMVSDGDNAAYLDLKFSVKNTASIAADKPIFWEASLRKDGYFSADLTGPTLEFYAVKKNGAGYYAPLLFKSNGDVILAGARSATNGNVGIGTTDTRGYKLAVNGDAIFTKIKVKTYGGWPDYVFSDEYHLPPLSEVAAYVKEHKHLPDMPAAEEVEKEGIDVAEMNKLLLKKMEEMMLYMFKQQEEISKLKEQNEWLLKKCQ</sequence>
<evidence type="ECO:0000313" key="2">
    <source>
        <dbReference type="EMBL" id="TWI86228.1"/>
    </source>
</evidence>
<evidence type="ECO:0000256" key="1">
    <source>
        <dbReference type="SAM" id="SignalP"/>
    </source>
</evidence>
<proteinExistence type="predicted"/>
<name>A0A562SYT6_CHIJA</name>
<evidence type="ECO:0000313" key="3">
    <source>
        <dbReference type="Proteomes" id="UP000316778"/>
    </source>
</evidence>
<feature type="signal peptide" evidence="1">
    <location>
        <begin position="1"/>
        <end position="20"/>
    </location>
</feature>
<dbReference type="EMBL" id="VLLG01000004">
    <property type="protein sequence ID" value="TWI86228.1"/>
    <property type="molecule type" value="Genomic_DNA"/>
</dbReference>
<dbReference type="OrthoDB" id="9808753at2"/>
<organism evidence="2 3">
    <name type="scientific">Chitinophaga japonensis</name>
    <name type="common">Flexibacter japonensis</name>
    <dbReference type="NCBI Taxonomy" id="104662"/>
    <lineage>
        <taxon>Bacteria</taxon>
        <taxon>Pseudomonadati</taxon>
        <taxon>Bacteroidota</taxon>
        <taxon>Chitinophagia</taxon>
        <taxon>Chitinophagales</taxon>
        <taxon>Chitinophagaceae</taxon>
        <taxon>Chitinophaga</taxon>
    </lineage>
</organism>
<dbReference type="RefSeq" id="WP_145715865.1">
    <property type="nucleotide sequence ID" value="NZ_BAAAFY010000005.1"/>
</dbReference>
<evidence type="ECO:0008006" key="4">
    <source>
        <dbReference type="Google" id="ProtNLM"/>
    </source>
</evidence>
<protein>
    <recommendedName>
        <fullName evidence="4">Endosialidase-like protein</fullName>
    </recommendedName>
</protein>